<feature type="coiled-coil region" evidence="6">
    <location>
        <begin position="111"/>
        <end position="141"/>
    </location>
</feature>
<dbReference type="GO" id="GO:0003743">
    <property type="term" value="F:translation initiation factor activity"/>
    <property type="evidence" value="ECO:0007669"/>
    <property type="project" value="UniProtKB-KW"/>
</dbReference>
<comment type="similarity">
    <text evidence="1">Belongs to the eIF-2-beta/eIF-5 family.</text>
</comment>
<feature type="domain" description="Translation initiation factor IF2/IF5" evidence="8">
    <location>
        <begin position="180"/>
        <end position="289"/>
    </location>
</feature>
<keyword evidence="6" id="KW-0175">Coiled coil</keyword>
<feature type="region of interest" description="Disordered" evidence="7">
    <location>
        <begin position="75"/>
        <end position="104"/>
    </location>
</feature>
<dbReference type="SUPFAM" id="SSF75689">
    <property type="entry name" value="Zinc-binding domain of translation initiation factor 2 beta"/>
    <property type="match status" value="1"/>
</dbReference>
<dbReference type="GO" id="GO:0005850">
    <property type="term" value="C:eukaryotic translation initiation factor 2 complex"/>
    <property type="evidence" value="ECO:0007669"/>
    <property type="project" value="TreeGrafter"/>
</dbReference>
<dbReference type="SMART" id="SM00653">
    <property type="entry name" value="eIF2B_5"/>
    <property type="match status" value="1"/>
</dbReference>
<keyword evidence="3" id="KW-0648">Protein biosynthesis</keyword>
<proteinExistence type="evidence at transcript level"/>
<dbReference type="GO" id="GO:0003729">
    <property type="term" value="F:mRNA binding"/>
    <property type="evidence" value="ECO:0007669"/>
    <property type="project" value="TreeGrafter"/>
</dbReference>
<keyword evidence="2 9" id="KW-0396">Initiation factor</keyword>
<dbReference type="GO" id="GO:0031369">
    <property type="term" value="F:translation initiation factor binding"/>
    <property type="evidence" value="ECO:0007669"/>
    <property type="project" value="TreeGrafter"/>
</dbReference>
<reference evidence="10" key="5">
    <citation type="submission" date="2016-07" db="UniProtKB">
        <authorList>
            <consortium name="VectorBase"/>
        </authorList>
    </citation>
    <scope>IDENTIFICATION</scope>
    <source>
        <strain evidence="10">Yale</strain>
    </source>
</reference>
<keyword evidence="11" id="KW-1185">Reference proteome</keyword>
<dbReference type="InterPro" id="IPR002735">
    <property type="entry name" value="Transl_init_fac_IF2/IF5_dom"/>
</dbReference>
<evidence type="ECO:0000313" key="11">
    <source>
        <dbReference type="Proteomes" id="UP000092444"/>
    </source>
</evidence>
<evidence type="ECO:0000256" key="3">
    <source>
        <dbReference type="ARBA" id="ARBA00022917"/>
    </source>
</evidence>
<dbReference type="EMBL" id="CCAG010015850">
    <property type="status" value="NOT_ANNOTATED_CDS"/>
    <property type="molecule type" value="Genomic_DNA"/>
</dbReference>
<accession>D3TR06</accession>
<feature type="region of interest" description="Disordered" evidence="7">
    <location>
        <begin position="32"/>
        <end position="56"/>
    </location>
</feature>
<dbReference type="EMBL" id="EZ423858">
    <property type="protein sequence ID" value="ADD20134.1"/>
    <property type="molecule type" value="mRNA"/>
</dbReference>
<dbReference type="InterPro" id="IPR045196">
    <property type="entry name" value="IF2/IF5"/>
</dbReference>
<dbReference type="Proteomes" id="UP000092444">
    <property type="component" value="Unassembled WGS sequence"/>
</dbReference>
<feature type="compositionally biased region" description="Acidic residues" evidence="7">
    <location>
        <begin position="94"/>
        <end position="103"/>
    </location>
</feature>
<dbReference type="Pfam" id="PF01873">
    <property type="entry name" value="eIF-5_eIF-2B"/>
    <property type="match status" value="1"/>
</dbReference>
<sequence length="314" mass="36029">MEGDDGFDPNFLRKKKKKKTFDLDAVLPFDLDDSKKEENIEEPSGEAAANDFDDNLDLESFGKKKKKKKKPFNLEEIENALPKENIERVNEPSAEPEDDDINLDMDFSMAKKKKKIRKKEIDELIADKKEEEDKSEDKENVDDNSSTWAGSDRDYTYDELLKRVFEIILDKNPEMAGGRKPKFVMRPPQVLRVGTKKTSFANFMDIARTLHRMPKHLLDFLLAELGTSGSMDGNQQLIIKGRFQPKQIENVLRRYIKEYVTCHTCRSPETILQKDTRLFFLQCESCGSRCSVASIKSGFQAVTGKRAAIRAKTT</sequence>
<evidence type="ECO:0000256" key="6">
    <source>
        <dbReference type="SAM" id="Coils"/>
    </source>
</evidence>
<evidence type="ECO:0000256" key="7">
    <source>
        <dbReference type="SAM" id="MobiDB-lite"/>
    </source>
</evidence>
<dbReference type="Gene3D" id="3.30.30.170">
    <property type="match status" value="1"/>
</dbReference>
<name>D3TR06_GLOMM</name>
<dbReference type="EnsemblMetazoa" id="GMOY010189-RA">
    <property type="protein sequence ID" value="GMOY010189-PA"/>
    <property type="gene ID" value="GMOY010189"/>
</dbReference>
<dbReference type="FunFam" id="3.30.30.170:FF:000001">
    <property type="entry name" value="Eukaryotic translation initiation factor 2 subunit"/>
    <property type="match status" value="1"/>
</dbReference>
<organism evidence="9">
    <name type="scientific">Glossina morsitans morsitans</name>
    <name type="common">Savannah tsetse fly</name>
    <dbReference type="NCBI Taxonomy" id="37546"/>
    <lineage>
        <taxon>Eukaryota</taxon>
        <taxon>Metazoa</taxon>
        <taxon>Ecdysozoa</taxon>
        <taxon>Arthropoda</taxon>
        <taxon>Hexapoda</taxon>
        <taxon>Insecta</taxon>
        <taxon>Pterygota</taxon>
        <taxon>Neoptera</taxon>
        <taxon>Endopterygota</taxon>
        <taxon>Diptera</taxon>
        <taxon>Brachycera</taxon>
        <taxon>Muscomorpha</taxon>
        <taxon>Hippoboscoidea</taxon>
        <taxon>Glossinidae</taxon>
        <taxon>Glossina</taxon>
    </lineage>
</organism>
<reference evidence="10" key="6">
    <citation type="submission" date="2025-05" db="UniProtKB">
        <authorList>
            <consortium name="EnsemblMetazoa"/>
        </authorList>
    </citation>
    <scope>IDENTIFICATION</scope>
    <source>
        <strain evidence="10">Yale</strain>
    </source>
</reference>
<evidence type="ECO:0000313" key="9">
    <source>
        <dbReference type="EMBL" id="ADD20134.1"/>
    </source>
</evidence>
<dbReference type="STRING" id="37546.D3TR06"/>
<evidence type="ECO:0000256" key="4">
    <source>
        <dbReference type="ARBA" id="ARBA00040874"/>
    </source>
</evidence>
<reference evidence="10 11" key="4">
    <citation type="submission" date="2014-03" db="EMBL/GenBank/DDBJ databases">
        <title>Genome Sequence of the Tsetse Fly (Glossina morsitans): Vector of African Trypanosomiasis.</title>
        <authorList>
            <consortium name="International Glossina Genome Initiative W.H.O."/>
            <person name="Lawson D."/>
        </authorList>
    </citation>
    <scope>NUCLEOTIDE SEQUENCE [LARGE SCALE GENOMIC DNA]</scope>
    <source>
        <strain evidence="10 11">Yale</strain>
    </source>
</reference>
<dbReference type="GO" id="GO:0001731">
    <property type="term" value="P:formation of translation preinitiation complex"/>
    <property type="evidence" value="ECO:0007669"/>
    <property type="project" value="TreeGrafter"/>
</dbReference>
<dbReference type="VEuPathDB" id="VectorBase:GMOY010189"/>
<protein>
    <recommendedName>
        <fullName evidence="4">Eukaryotic translation initiation factor 2 subunit 2</fullName>
    </recommendedName>
    <alternativeName>
        <fullName evidence="5">Eukaryotic translation initiation factor 2 subunit beta</fullName>
    </alternativeName>
</protein>
<reference evidence="10" key="3">
    <citation type="submission" date="2014-03" db="EMBL/GenBank/DDBJ databases">
        <title>Genome Sequence of the Tsetse Fly (Glossina morsitans): Vector of African Trypanosomiasis.</title>
        <authorList>
            <person name="Lawson D."/>
        </authorList>
    </citation>
    <scope>NUCLEOTIDE SEQUENCE [LARGE SCALE GENOMIC DNA]</scope>
    <source>
        <strain evidence="10">Yale</strain>
    </source>
</reference>
<dbReference type="AlphaFoldDB" id="D3TR06"/>
<evidence type="ECO:0000256" key="2">
    <source>
        <dbReference type="ARBA" id="ARBA00022540"/>
    </source>
</evidence>
<dbReference type="PANTHER" id="PTHR23001">
    <property type="entry name" value="EUKARYOTIC TRANSLATION INITIATION FACTOR"/>
    <property type="match status" value="1"/>
</dbReference>
<reference evidence="9" key="1">
    <citation type="journal article" date="2010" name="BMC Genomics">
        <title>An insight into the sialome of Glossina morsitans morsitans.</title>
        <authorList>
            <person name="Alves-Silva J."/>
            <person name="Ribeiro J.M."/>
            <person name="Van Den Abbeele J."/>
            <person name="Attardo G."/>
            <person name="Hao Z."/>
            <person name="Haines L.R."/>
            <person name="Soares M.B."/>
            <person name="Berriman M."/>
            <person name="Aksoy S."/>
            <person name="Lehane M.J."/>
        </authorList>
    </citation>
    <scope>NUCLEOTIDE SEQUENCE</scope>
    <source>
        <tissue evidence="9">Salivary gland</tissue>
    </source>
</reference>
<evidence type="ECO:0000259" key="8">
    <source>
        <dbReference type="SMART" id="SM00653"/>
    </source>
</evidence>
<dbReference type="PANTHER" id="PTHR23001:SF3">
    <property type="entry name" value="EUKARYOTIC TRANSLATION INITIATION FACTOR 2 SUBUNIT 2"/>
    <property type="match status" value="1"/>
</dbReference>
<evidence type="ECO:0000256" key="5">
    <source>
        <dbReference type="ARBA" id="ARBA00042452"/>
    </source>
</evidence>
<dbReference type="InterPro" id="IPR016189">
    <property type="entry name" value="Transl_init_fac_IF2/IF5_N"/>
</dbReference>
<dbReference type="InterPro" id="IPR016190">
    <property type="entry name" value="Transl_init_fac_IF2/IF5_Zn-bd"/>
</dbReference>
<dbReference type="SUPFAM" id="SSF100966">
    <property type="entry name" value="Translation initiation factor 2 beta, aIF2beta, N-terminal domain"/>
    <property type="match status" value="1"/>
</dbReference>
<evidence type="ECO:0000313" key="10">
    <source>
        <dbReference type="EnsemblMetazoa" id="GMOY010189-PA"/>
    </source>
</evidence>
<reference evidence="9" key="2">
    <citation type="submission" date="2010-01" db="EMBL/GenBank/DDBJ databases">
        <authorList>
            <consortium name="International Glossina Genome Initiative"/>
            <person name="da Silva J."/>
            <person name="Ribeiro J.M.C."/>
            <person name="Abbeele J.V."/>
            <person name="Attardo G."/>
            <person name="Hao Z."/>
            <person name="Haines L.R."/>
            <person name="Soares M.B."/>
            <person name="Berriman M."/>
            <person name="Aksoy S."/>
            <person name="Lehane M.J."/>
        </authorList>
    </citation>
    <scope>NUCLEOTIDE SEQUENCE</scope>
    <source>
        <tissue evidence="9">Salivary gland</tissue>
    </source>
</reference>
<evidence type="ECO:0000256" key="1">
    <source>
        <dbReference type="ARBA" id="ARBA00010397"/>
    </source>
</evidence>